<evidence type="ECO:0000256" key="1">
    <source>
        <dbReference type="ARBA" id="ARBA00010458"/>
    </source>
</evidence>
<dbReference type="GO" id="GO:0005739">
    <property type="term" value="C:mitochondrion"/>
    <property type="evidence" value="ECO:0007669"/>
    <property type="project" value="TreeGrafter"/>
</dbReference>
<sequence>MNLARRACLRNHSVTSRSSISRLGLAWRSLSRSSSVSQEGVKPADEIKDVNELDRLLELVRDRSDPALRSVMPMRSPQLWVESLRESRSSPASTPDLSGATKSTSTLPPRTMSHSYSEFILPFASDPAVLEQYTNARGGIRTGKLMEDLDSLAGGVAYKHLMEPGVSRLTGSLSERGFYVVTASVDRLDMLTTLTPSNVKDLRLSGQVIYTGKSSMEVVVKWEALSQDQTEETIMLGRFTMVCLDAFTNRPKAVNPLVALTDDEKTLYKMGEGPCLFYASGPVVVSEGPMPPVAFKNRRQARGKQSLENSPPTSEEAARLHELYLKYATDKPCSDGIEPVPMGDTLLENTMQMYPQQRNVQNKVFGGYLMRLAYELGYSNASVFTRGVLRFLSLDEITFKHPVPIGSVLRLKSRIAHTIPTASSSVHVIVEASVINDQTGEEKKTNEFRFTWGSPTRGFNRTVVPKTYKEAMWWLEGSRALKIGTEIRGIRELA</sequence>
<dbReference type="EMBL" id="KN824309">
    <property type="protein sequence ID" value="KIM25990.1"/>
    <property type="molecule type" value="Genomic_DNA"/>
</dbReference>
<feature type="compositionally biased region" description="Polar residues" evidence="5">
    <location>
        <begin position="89"/>
        <end position="109"/>
    </location>
</feature>
<evidence type="ECO:0000256" key="4">
    <source>
        <dbReference type="ARBA" id="ARBA00022946"/>
    </source>
</evidence>
<dbReference type="InterPro" id="IPR029069">
    <property type="entry name" value="HotDog_dom_sf"/>
</dbReference>
<accession>A0A0C3AN34</accession>
<feature type="domain" description="HotDog ACOT-type" evidence="6">
    <location>
        <begin position="343"/>
        <end position="458"/>
    </location>
</feature>
<feature type="region of interest" description="Disordered" evidence="5">
    <location>
        <begin position="82"/>
        <end position="109"/>
    </location>
</feature>
<dbReference type="STRING" id="933852.A0A0C3AN34"/>
<reference evidence="7 8" key="1">
    <citation type="submission" date="2014-04" db="EMBL/GenBank/DDBJ databases">
        <authorList>
            <consortium name="DOE Joint Genome Institute"/>
            <person name="Kuo A."/>
            <person name="Zuccaro A."/>
            <person name="Kohler A."/>
            <person name="Nagy L.G."/>
            <person name="Floudas D."/>
            <person name="Copeland A."/>
            <person name="Barry K.W."/>
            <person name="Cichocki N."/>
            <person name="Veneault-Fourrey C."/>
            <person name="LaButti K."/>
            <person name="Lindquist E.A."/>
            <person name="Lipzen A."/>
            <person name="Lundell T."/>
            <person name="Morin E."/>
            <person name="Murat C."/>
            <person name="Sun H."/>
            <person name="Tunlid A."/>
            <person name="Henrissat B."/>
            <person name="Grigoriev I.V."/>
            <person name="Hibbett D.S."/>
            <person name="Martin F."/>
            <person name="Nordberg H.P."/>
            <person name="Cantor M.N."/>
            <person name="Hua S.X."/>
        </authorList>
    </citation>
    <scope>NUCLEOTIDE SEQUENCE [LARGE SCALE GENOMIC DNA]</scope>
    <source>
        <strain evidence="7 8">MAFF 305830</strain>
    </source>
</reference>
<dbReference type="GO" id="GO:0047617">
    <property type="term" value="F:fatty acyl-CoA hydrolase activity"/>
    <property type="evidence" value="ECO:0007669"/>
    <property type="project" value="TreeGrafter"/>
</dbReference>
<organism evidence="7 8">
    <name type="scientific">Serendipita vermifera MAFF 305830</name>
    <dbReference type="NCBI Taxonomy" id="933852"/>
    <lineage>
        <taxon>Eukaryota</taxon>
        <taxon>Fungi</taxon>
        <taxon>Dikarya</taxon>
        <taxon>Basidiomycota</taxon>
        <taxon>Agaricomycotina</taxon>
        <taxon>Agaricomycetes</taxon>
        <taxon>Sebacinales</taxon>
        <taxon>Serendipitaceae</taxon>
        <taxon>Serendipita</taxon>
    </lineage>
</organism>
<dbReference type="InterPro" id="IPR033120">
    <property type="entry name" value="HOTDOG_ACOT"/>
</dbReference>
<evidence type="ECO:0000313" key="8">
    <source>
        <dbReference type="Proteomes" id="UP000054097"/>
    </source>
</evidence>
<proteinExistence type="inferred from homology"/>
<protein>
    <recommendedName>
        <fullName evidence="6">HotDog ACOT-type domain-containing protein</fullName>
    </recommendedName>
</protein>
<dbReference type="SUPFAM" id="SSF54637">
    <property type="entry name" value="Thioesterase/thiol ester dehydrase-isomerase"/>
    <property type="match status" value="2"/>
</dbReference>
<keyword evidence="8" id="KW-1185">Reference proteome</keyword>
<comment type="similarity">
    <text evidence="1">Belongs to the acyl coenzyme A hydrolase family.</text>
</comment>
<dbReference type="PROSITE" id="PS51770">
    <property type="entry name" value="HOTDOG_ACOT"/>
    <property type="match status" value="2"/>
</dbReference>
<keyword evidence="2" id="KW-0677">Repeat</keyword>
<dbReference type="PANTHER" id="PTHR12655">
    <property type="entry name" value="ACYL-COA THIOESTERASE"/>
    <property type="match status" value="1"/>
</dbReference>
<evidence type="ECO:0000259" key="6">
    <source>
        <dbReference type="PROSITE" id="PS51770"/>
    </source>
</evidence>
<dbReference type="HOGENOM" id="CLU_032862_0_0_1"/>
<dbReference type="OrthoDB" id="331699at2759"/>
<dbReference type="AlphaFoldDB" id="A0A0C3AN34"/>
<dbReference type="Gene3D" id="3.10.129.10">
    <property type="entry name" value="Hotdog Thioesterase"/>
    <property type="match status" value="2"/>
</dbReference>
<gene>
    <name evidence="7" type="ORF">M408DRAFT_25651</name>
</gene>
<dbReference type="CDD" id="cd03442">
    <property type="entry name" value="BFIT_BACH"/>
    <property type="match status" value="2"/>
</dbReference>
<evidence type="ECO:0000256" key="2">
    <source>
        <dbReference type="ARBA" id="ARBA00022737"/>
    </source>
</evidence>
<reference evidence="8" key="2">
    <citation type="submission" date="2015-01" db="EMBL/GenBank/DDBJ databases">
        <title>Evolutionary Origins and Diversification of the Mycorrhizal Mutualists.</title>
        <authorList>
            <consortium name="DOE Joint Genome Institute"/>
            <consortium name="Mycorrhizal Genomics Consortium"/>
            <person name="Kohler A."/>
            <person name="Kuo A."/>
            <person name="Nagy L.G."/>
            <person name="Floudas D."/>
            <person name="Copeland A."/>
            <person name="Barry K.W."/>
            <person name="Cichocki N."/>
            <person name="Veneault-Fourrey C."/>
            <person name="LaButti K."/>
            <person name="Lindquist E.A."/>
            <person name="Lipzen A."/>
            <person name="Lundell T."/>
            <person name="Morin E."/>
            <person name="Murat C."/>
            <person name="Riley R."/>
            <person name="Ohm R."/>
            <person name="Sun H."/>
            <person name="Tunlid A."/>
            <person name="Henrissat B."/>
            <person name="Grigoriev I.V."/>
            <person name="Hibbett D.S."/>
            <person name="Martin F."/>
        </authorList>
    </citation>
    <scope>NUCLEOTIDE SEQUENCE [LARGE SCALE GENOMIC DNA]</scope>
    <source>
        <strain evidence="8">MAFF 305830</strain>
    </source>
</reference>
<dbReference type="GO" id="GO:0006637">
    <property type="term" value="P:acyl-CoA metabolic process"/>
    <property type="evidence" value="ECO:0007669"/>
    <property type="project" value="TreeGrafter"/>
</dbReference>
<evidence type="ECO:0000313" key="7">
    <source>
        <dbReference type="EMBL" id="KIM25990.1"/>
    </source>
</evidence>
<name>A0A0C3AN34_SERVB</name>
<evidence type="ECO:0000256" key="5">
    <source>
        <dbReference type="SAM" id="MobiDB-lite"/>
    </source>
</evidence>
<dbReference type="PANTHER" id="PTHR12655:SF0">
    <property type="entry name" value="ACYL-COENZYME A THIOESTERASE 9, MITOCHONDRIAL"/>
    <property type="match status" value="1"/>
</dbReference>
<feature type="domain" description="HotDog ACOT-type" evidence="6">
    <location>
        <begin position="115"/>
        <end position="247"/>
    </location>
</feature>
<evidence type="ECO:0000256" key="3">
    <source>
        <dbReference type="ARBA" id="ARBA00022801"/>
    </source>
</evidence>
<keyword evidence="3" id="KW-0378">Hydrolase</keyword>
<dbReference type="Proteomes" id="UP000054097">
    <property type="component" value="Unassembled WGS sequence"/>
</dbReference>
<keyword evidence="4" id="KW-0809">Transit peptide</keyword>